<evidence type="ECO:0000256" key="3">
    <source>
        <dbReference type="ARBA" id="ARBA00022771"/>
    </source>
</evidence>
<comment type="caution">
    <text evidence="7">The sequence shown here is derived from an EMBL/GenBank/DDBJ whole genome shotgun (WGS) entry which is preliminary data.</text>
</comment>
<dbReference type="InterPro" id="IPR043400">
    <property type="entry name" value="RING-HC_RNF141"/>
</dbReference>
<dbReference type="EMBL" id="VXIV02001470">
    <property type="protein sequence ID" value="KAF6032877.1"/>
    <property type="molecule type" value="Genomic_DNA"/>
</dbReference>
<proteinExistence type="predicted"/>
<evidence type="ECO:0000256" key="1">
    <source>
        <dbReference type="ARBA" id="ARBA00022017"/>
    </source>
</evidence>
<dbReference type="GO" id="GO:0004842">
    <property type="term" value="F:ubiquitin-protein transferase activity"/>
    <property type="evidence" value="ECO:0007669"/>
    <property type="project" value="TreeGrafter"/>
</dbReference>
<protein>
    <recommendedName>
        <fullName evidence="1">RING finger protein 141</fullName>
    </recommendedName>
</protein>
<dbReference type="GO" id="GO:0051865">
    <property type="term" value="P:protein autoubiquitination"/>
    <property type="evidence" value="ECO:0007669"/>
    <property type="project" value="TreeGrafter"/>
</dbReference>
<dbReference type="Pfam" id="PF13920">
    <property type="entry name" value="zf-C3HC4_3"/>
    <property type="match status" value="1"/>
</dbReference>
<dbReference type="OrthoDB" id="1630758at2759"/>
<dbReference type="Gene3D" id="3.30.40.10">
    <property type="entry name" value="Zinc/RING finger domain, C3HC4 (zinc finger)"/>
    <property type="match status" value="1"/>
</dbReference>
<dbReference type="PANTHER" id="PTHR12109:SF3">
    <property type="entry name" value="RING FINGER PROTEIN 141"/>
    <property type="match status" value="1"/>
</dbReference>
<evidence type="ECO:0000259" key="6">
    <source>
        <dbReference type="PROSITE" id="PS50089"/>
    </source>
</evidence>
<dbReference type="PROSITE" id="PS50089">
    <property type="entry name" value="ZF_RING_2"/>
    <property type="match status" value="1"/>
</dbReference>
<evidence type="ECO:0000256" key="5">
    <source>
        <dbReference type="PROSITE-ProRule" id="PRU00175"/>
    </source>
</evidence>
<dbReference type="SMART" id="SM00184">
    <property type="entry name" value="RING"/>
    <property type="match status" value="1"/>
</dbReference>
<feature type="domain" description="RING-type" evidence="6">
    <location>
        <begin position="159"/>
        <end position="205"/>
    </location>
</feature>
<dbReference type="InterPro" id="IPR017907">
    <property type="entry name" value="Znf_RING_CS"/>
</dbReference>
<keyword evidence="2" id="KW-0479">Metal-binding</keyword>
<sequence length="285" mass="31355">MGQTSVKVGLKLQSRARNVTGKLSTKLASVSILKALTYDQFLHELELLNQMVEFITEDTEKTVRFCLLEGPAKKLFWKLQSKIICEKILRCDGKVLSSKLISVKCFIRLYGDIKHQLSYAATASTQLPSSPETYASIIIDGLDSIPLASEDSGDCLNECCICMERECQTILPCAHGYCEQCINQWESTFTRSPDAESTSTCPLCRDPLADSSTHWVVAQTQQTEELPSSNVPAVVLGLVDKVDGRVSTFSTNNRSSYNGQEPDESLVTTSTADDFLLISKSTSLG</sequence>
<accession>A0A7J7K3S1</accession>
<dbReference type="PROSITE" id="PS00518">
    <property type="entry name" value="ZF_RING_1"/>
    <property type="match status" value="1"/>
</dbReference>
<keyword evidence="3 5" id="KW-0863">Zinc-finger</keyword>
<dbReference type="CDD" id="cd16545">
    <property type="entry name" value="RING-HC_RNF141"/>
    <property type="match status" value="1"/>
</dbReference>
<reference evidence="7" key="1">
    <citation type="submission" date="2020-06" db="EMBL/GenBank/DDBJ databases">
        <title>Draft genome of Bugula neritina, a colonial animal packing powerful symbionts and potential medicines.</title>
        <authorList>
            <person name="Rayko M."/>
        </authorList>
    </citation>
    <scope>NUCLEOTIDE SEQUENCE [LARGE SCALE GENOMIC DNA]</scope>
    <source>
        <strain evidence="7">Kwan_BN1</strain>
    </source>
</reference>
<dbReference type="InterPro" id="IPR013083">
    <property type="entry name" value="Znf_RING/FYVE/PHD"/>
</dbReference>
<keyword evidence="8" id="KW-1185">Reference proteome</keyword>
<gene>
    <name evidence="7" type="ORF">EB796_008807</name>
</gene>
<evidence type="ECO:0000313" key="8">
    <source>
        <dbReference type="Proteomes" id="UP000593567"/>
    </source>
</evidence>
<organism evidence="7 8">
    <name type="scientific">Bugula neritina</name>
    <name type="common">Brown bryozoan</name>
    <name type="synonym">Sertularia neritina</name>
    <dbReference type="NCBI Taxonomy" id="10212"/>
    <lineage>
        <taxon>Eukaryota</taxon>
        <taxon>Metazoa</taxon>
        <taxon>Spiralia</taxon>
        <taxon>Lophotrochozoa</taxon>
        <taxon>Bryozoa</taxon>
        <taxon>Gymnolaemata</taxon>
        <taxon>Cheilostomatida</taxon>
        <taxon>Flustrina</taxon>
        <taxon>Buguloidea</taxon>
        <taxon>Bugulidae</taxon>
        <taxon>Bugula</taxon>
    </lineage>
</organism>
<dbReference type="PANTHER" id="PTHR12109">
    <property type="entry name" value="RING FINGER PROTEIN 141-RELATED"/>
    <property type="match status" value="1"/>
</dbReference>
<evidence type="ECO:0000256" key="2">
    <source>
        <dbReference type="ARBA" id="ARBA00022723"/>
    </source>
</evidence>
<dbReference type="AlphaFoldDB" id="A0A7J7K3S1"/>
<evidence type="ECO:0000313" key="7">
    <source>
        <dbReference type="EMBL" id="KAF6032877.1"/>
    </source>
</evidence>
<keyword evidence="4" id="KW-0862">Zinc</keyword>
<dbReference type="Proteomes" id="UP000593567">
    <property type="component" value="Unassembled WGS sequence"/>
</dbReference>
<dbReference type="InterPro" id="IPR047126">
    <property type="entry name" value="RNF141-like"/>
</dbReference>
<dbReference type="SUPFAM" id="SSF57850">
    <property type="entry name" value="RING/U-box"/>
    <property type="match status" value="1"/>
</dbReference>
<dbReference type="InterPro" id="IPR001841">
    <property type="entry name" value="Znf_RING"/>
</dbReference>
<dbReference type="GO" id="GO:0008270">
    <property type="term" value="F:zinc ion binding"/>
    <property type="evidence" value="ECO:0007669"/>
    <property type="project" value="UniProtKB-KW"/>
</dbReference>
<name>A0A7J7K3S1_BUGNE</name>
<evidence type="ECO:0000256" key="4">
    <source>
        <dbReference type="ARBA" id="ARBA00022833"/>
    </source>
</evidence>